<feature type="domain" description="CCHC-type" evidence="3">
    <location>
        <begin position="316"/>
        <end position="333"/>
    </location>
</feature>
<feature type="domain" description="CCHC-type" evidence="3">
    <location>
        <begin position="335"/>
        <end position="349"/>
    </location>
</feature>
<feature type="compositionally biased region" description="Basic and acidic residues" evidence="2">
    <location>
        <begin position="13"/>
        <end position="37"/>
    </location>
</feature>
<dbReference type="Proteomes" id="UP000694388">
    <property type="component" value="Unplaced"/>
</dbReference>
<evidence type="ECO:0000256" key="1">
    <source>
        <dbReference type="PROSITE-ProRule" id="PRU00047"/>
    </source>
</evidence>
<feature type="domain" description="CCHC-type" evidence="3">
    <location>
        <begin position="355"/>
        <end position="370"/>
    </location>
</feature>
<dbReference type="OMA" id="FMNIVIY"/>
<organism evidence="4 5">
    <name type="scientific">Eptatretus burgeri</name>
    <name type="common">Inshore hagfish</name>
    <dbReference type="NCBI Taxonomy" id="7764"/>
    <lineage>
        <taxon>Eukaryota</taxon>
        <taxon>Metazoa</taxon>
        <taxon>Chordata</taxon>
        <taxon>Craniata</taxon>
        <taxon>Vertebrata</taxon>
        <taxon>Cyclostomata</taxon>
        <taxon>Myxini</taxon>
        <taxon>Myxiniformes</taxon>
        <taxon>Myxinidae</taxon>
        <taxon>Eptatretinae</taxon>
        <taxon>Eptatretus</taxon>
    </lineage>
</organism>
<feature type="region of interest" description="Disordered" evidence="2">
    <location>
        <begin position="70"/>
        <end position="98"/>
    </location>
</feature>
<dbReference type="SMART" id="SM00343">
    <property type="entry name" value="ZnF_C2HC"/>
    <property type="match status" value="3"/>
</dbReference>
<dbReference type="Gene3D" id="4.10.60.10">
    <property type="entry name" value="Zinc finger, CCHC-type"/>
    <property type="match status" value="1"/>
</dbReference>
<keyword evidence="1" id="KW-0862">Zinc</keyword>
<dbReference type="PROSITE" id="PS50158">
    <property type="entry name" value="ZF_CCHC"/>
    <property type="match status" value="3"/>
</dbReference>
<protein>
    <recommendedName>
        <fullName evidence="3">CCHC-type domain-containing protein</fullName>
    </recommendedName>
</protein>
<dbReference type="SUPFAM" id="SSF57756">
    <property type="entry name" value="Retrovirus zinc finger-like domains"/>
    <property type="match status" value="1"/>
</dbReference>
<dbReference type="InterPro" id="IPR036875">
    <property type="entry name" value="Znf_CCHC_sf"/>
</dbReference>
<dbReference type="InterPro" id="IPR042509">
    <property type="entry name" value="ZCCHC3"/>
</dbReference>
<accession>A0A8C4NAX6</accession>
<dbReference type="Pfam" id="PF23058">
    <property type="entry name" value="RBD_ZCCHC3_2nd"/>
    <property type="match status" value="1"/>
</dbReference>
<keyword evidence="1" id="KW-0479">Metal-binding</keyword>
<dbReference type="GeneTree" id="ENSGT00530000063983"/>
<reference evidence="4" key="1">
    <citation type="submission" date="2025-08" db="UniProtKB">
        <authorList>
            <consortium name="Ensembl"/>
        </authorList>
    </citation>
    <scope>IDENTIFICATION</scope>
</reference>
<dbReference type="GO" id="GO:0003690">
    <property type="term" value="F:double-stranded DNA binding"/>
    <property type="evidence" value="ECO:0007669"/>
    <property type="project" value="InterPro"/>
</dbReference>
<keyword evidence="1" id="KW-0863">Zinc-finger</keyword>
<evidence type="ECO:0000259" key="3">
    <source>
        <dbReference type="PROSITE" id="PS50158"/>
    </source>
</evidence>
<evidence type="ECO:0000256" key="2">
    <source>
        <dbReference type="SAM" id="MobiDB-lite"/>
    </source>
</evidence>
<feature type="region of interest" description="Disordered" evidence="2">
    <location>
        <begin position="1"/>
        <end position="46"/>
    </location>
</feature>
<reference evidence="4" key="2">
    <citation type="submission" date="2025-09" db="UniProtKB">
        <authorList>
            <consortium name="Ensembl"/>
        </authorList>
    </citation>
    <scope>IDENTIFICATION</scope>
</reference>
<dbReference type="InterPro" id="IPR001878">
    <property type="entry name" value="Znf_CCHC"/>
</dbReference>
<dbReference type="Pfam" id="PF23057">
    <property type="entry name" value="RBD_ZCCHC3_1st"/>
    <property type="match status" value="1"/>
</dbReference>
<dbReference type="InterPro" id="IPR057811">
    <property type="entry name" value="RBD_ZCCHC3_2nd"/>
</dbReference>
<sequence>MVWTCAQEGSGVYREKDVEDGAARQEEKRKANEEVHGYGEGGHAGGWSVPAVVARNGLPNKPSEVPAIVARNGLPNKPSEVPATEARSSASADNDRDSDVRACLSKVKEHPKPVVAQRAVEGGLAAVDGSRGLGGSQWFQPTNISRRNTVRFSINEDFEMDQLRFCNQVLIQGLGFSPGQLDYVFALPGGKCFDVVFMNIVIYLSFWEKWEKAKDRRPLSSFAVESLCERGVVNVTIQMYIESVKDEDILLWLSRFCKPLGPSDRMTNALGIKNGARRVKVQLRDDPSKPGSFLHIPNRLSIGPFRGFVFYPGQLRKCNKCNEAGHLGASCPNPRCPRCGQAGHVVRECVESVSCNLCGEAGHVFRGCPKSFSNALKREKSRGVSGFLPNSKL</sequence>
<evidence type="ECO:0000313" key="5">
    <source>
        <dbReference type="Proteomes" id="UP000694388"/>
    </source>
</evidence>
<evidence type="ECO:0000313" key="4">
    <source>
        <dbReference type="Ensembl" id="ENSEBUP00000003824.1"/>
    </source>
</evidence>
<dbReference type="PANTHER" id="PTHR22639">
    <property type="entry name" value="GAG-RELATED PROTEIN"/>
    <property type="match status" value="1"/>
</dbReference>
<dbReference type="InterPro" id="IPR057810">
    <property type="entry name" value="RBD_ZCCHC3_1st"/>
</dbReference>
<name>A0A8C4NAX6_EPTBU</name>
<dbReference type="GO" id="GO:0002218">
    <property type="term" value="P:activation of innate immune response"/>
    <property type="evidence" value="ECO:0007669"/>
    <property type="project" value="InterPro"/>
</dbReference>
<dbReference type="AlphaFoldDB" id="A0A8C4NAX6"/>
<dbReference type="GO" id="GO:0003723">
    <property type="term" value="F:RNA binding"/>
    <property type="evidence" value="ECO:0007669"/>
    <property type="project" value="InterPro"/>
</dbReference>
<dbReference type="PANTHER" id="PTHR22639:SF3">
    <property type="entry name" value="ZINC FINGER CCHC DOMAIN-CONTAINING PROTEIN 3"/>
    <property type="match status" value="1"/>
</dbReference>
<dbReference type="GO" id="GO:0008270">
    <property type="term" value="F:zinc ion binding"/>
    <property type="evidence" value="ECO:0007669"/>
    <property type="project" value="UniProtKB-KW"/>
</dbReference>
<keyword evidence="5" id="KW-1185">Reference proteome</keyword>
<dbReference type="Ensembl" id="ENSEBUT00000004219.1">
    <property type="protein sequence ID" value="ENSEBUP00000003824.1"/>
    <property type="gene ID" value="ENSEBUG00000002726.1"/>
</dbReference>
<proteinExistence type="predicted"/>